<feature type="compositionally biased region" description="Polar residues" evidence="1">
    <location>
        <begin position="1"/>
        <end position="19"/>
    </location>
</feature>
<sequence length="126" mass="13955">MSLLSQQHKLIHPSSSPCTSADPRNKSTLRLQSGTIGNRVAVDLARELGRKNIENVIHTYHTGPVIFTPVGLLVNKILYLAILNLATRNGYSTVAMHDRQTAGTARCCVVCTRHQIHHRVRNPNLV</sequence>
<name>A0A3N4LEJ9_9PEZI</name>
<feature type="region of interest" description="Disordered" evidence="1">
    <location>
        <begin position="1"/>
        <end position="25"/>
    </location>
</feature>
<dbReference type="AlphaFoldDB" id="A0A3N4LEJ9"/>
<dbReference type="EMBL" id="ML121582">
    <property type="protein sequence ID" value="RPB19882.1"/>
    <property type="molecule type" value="Genomic_DNA"/>
</dbReference>
<dbReference type="InParanoid" id="A0A3N4LEJ9"/>
<proteinExistence type="predicted"/>
<reference evidence="2 3" key="1">
    <citation type="journal article" date="2018" name="Nat. Ecol. Evol.">
        <title>Pezizomycetes genomes reveal the molecular basis of ectomycorrhizal truffle lifestyle.</title>
        <authorList>
            <person name="Murat C."/>
            <person name="Payen T."/>
            <person name="Noel B."/>
            <person name="Kuo A."/>
            <person name="Morin E."/>
            <person name="Chen J."/>
            <person name="Kohler A."/>
            <person name="Krizsan K."/>
            <person name="Balestrini R."/>
            <person name="Da Silva C."/>
            <person name="Montanini B."/>
            <person name="Hainaut M."/>
            <person name="Levati E."/>
            <person name="Barry K.W."/>
            <person name="Belfiori B."/>
            <person name="Cichocki N."/>
            <person name="Clum A."/>
            <person name="Dockter R.B."/>
            <person name="Fauchery L."/>
            <person name="Guy J."/>
            <person name="Iotti M."/>
            <person name="Le Tacon F."/>
            <person name="Lindquist E.A."/>
            <person name="Lipzen A."/>
            <person name="Malagnac F."/>
            <person name="Mello A."/>
            <person name="Molinier V."/>
            <person name="Miyauchi S."/>
            <person name="Poulain J."/>
            <person name="Riccioni C."/>
            <person name="Rubini A."/>
            <person name="Sitrit Y."/>
            <person name="Splivallo R."/>
            <person name="Traeger S."/>
            <person name="Wang M."/>
            <person name="Zifcakova L."/>
            <person name="Wipf D."/>
            <person name="Zambonelli A."/>
            <person name="Paolocci F."/>
            <person name="Nowrousian M."/>
            <person name="Ottonello S."/>
            <person name="Baldrian P."/>
            <person name="Spatafora J.W."/>
            <person name="Henrissat B."/>
            <person name="Nagy L.G."/>
            <person name="Aury J.M."/>
            <person name="Wincker P."/>
            <person name="Grigoriev I.V."/>
            <person name="Bonfante P."/>
            <person name="Martin F.M."/>
        </authorList>
    </citation>
    <scope>NUCLEOTIDE SEQUENCE [LARGE SCALE GENOMIC DNA]</scope>
    <source>
        <strain evidence="2 3">ATCC MYA-4762</strain>
    </source>
</reference>
<keyword evidence="3" id="KW-1185">Reference proteome</keyword>
<protein>
    <submittedName>
        <fullName evidence="2">Uncharacterized protein</fullName>
    </submittedName>
</protein>
<dbReference type="Proteomes" id="UP000267821">
    <property type="component" value="Unassembled WGS sequence"/>
</dbReference>
<evidence type="ECO:0000313" key="3">
    <source>
        <dbReference type="Proteomes" id="UP000267821"/>
    </source>
</evidence>
<evidence type="ECO:0000313" key="2">
    <source>
        <dbReference type="EMBL" id="RPB19882.1"/>
    </source>
</evidence>
<accession>A0A3N4LEJ9</accession>
<gene>
    <name evidence="2" type="ORF">L211DRAFT_842297</name>
</gene>
<evidence type="ECO:0000256" key="1">
    <source>
        <dbReference type="SAM" id="MobiDB-lite"/>
    </source>
</evidence>
<organism evidence="2 3">
    <name type="scientific">Terfezia boudieri ATCC MYA-4762</name>
    <dbReference type="NCBI Taxonomy" id="1051890"/>
    <lineage>
        <taxon>Eukaryota</taxon>
        <taxon>Fungi</taxon>
        <taxon>Dikarya</taxon>
        <taxon>Ascomycota</taxon>
        <taxon>Pezizomycotina</taxon>
        <taxon>Pezizomycetes</taxon>
        <taxon>Pezizales</taxon>
        <taxon>Pezizaceae</taxon>
        <taxon>Terfezia</taxon>
    </lineage>
</organism>